<dbReference type="SMART" id="SM01411">
    <property type="entry name" value="Ephrin_rec_like"/>
    <property type="match status" value="1"/>
</dbReference>
<keyword evidence="2" id="KW-0472">Membrane</keyword>
<comment type="caution">
    <text evidence="4">The sequence shown here is derived from an EMBL/GenBank/DDBJ whole genome shotgun (WGS) entry which is preliminary data.</text>
</comment>
<accession>A0AA88N118</accession>
<evidence type="ECO:0000256" key="3">
    <source>
        <dbReference type="SAM" id="SignalP"/>
    </source>
</evidence>
<evidence type="ECO:0000313" key="4">
    <source>
        <dbReference type="EMBL" id="KAK2847218.1"/>
    </source>
</evidence>
<gene>
    <name evidence="4" type="ORF">Q5P01_010217</name>
</gene>
<dbReference type="PANTHER" id="PTHR47236:SF5">
    <property type="entry name" value="GENE, 32742-RELATED"/>
    <property type="match status" value="1"/>
</dbReference>
<feature type="compositionally biased region" description="Basic and acidic residues" evidence="1">
    <location>
        <begin position="309"/>
        <end position="318"/>
    </location>
</feature>
<feature type="region of interest" description="Disordered" evidence="1">
    <location>
        <begin position="1468"/>
        <end position="1508"/>
    </location>
</feature>
<reference evidence="4" key="1">
    <citation type="submission" date="2023-07" db="EMBL/GenBank/DDBJ databases">
        <title>Chromosome-level Genome Assembly of Striped Snakehead (Channa striata).</title>
        <authorList>
            <person name="Liu H."/>
        </authorList>
    </citation>
    <scope>NUCLEOTIDE SEQUENCE</scope>
    <source>
        <strain evidence="4">Gz</strain>
        <tissue evidence="4">Muscle</tissue>
    </source>
</reference>
<keyword evidence="2" id="KW-0812">Transmembrane</keyword>
<organism evidence="4 5">
    <name type="scientific">Channa striata</name>
    <name type="common">Snakehead murrel</name>
    <name type="synonym">Ophicephalus striatus</name>
    <dbReference type="NCBI Taxonomy" id="64152"/>
    <lineage>
        <taxon>Eukaryota</taxon>
        <taxon>Metazoa</taxon>
        <taxon>Chordata</taxon>
        <taxon>Craniata</taxon>
        <taxon>Vertebrata</taxon>
        <taxon>Euteleostomi</taxon>
        <taxon>Actinopterygii</taxon>
        <taxon>Neopterygii</taxon>
        <taxon>Teleostei</taxon>
        <taxon>Neoteleostei</taxon>
        <taxon>Acanthomorphata</taxon>
        <taxon>Anabantaria</taxon>
        <taxon>Anabantiformes</taxon>
        <taxon>Channoidei</taxon>
        <taxon>Channidae</taxon>
        <taxon>Channa</taxon>
    </lineage>
</organism>
<keyword evidence="5" id="KW-1185">Reference proteome</keyword>
<proteinExistence type="predicted"/>
<dbReference type="Proteomes" id="UP001187415">
    <property type="component" value="Unassembled WGS sequence"/>
</dbReference>
<feature type="chain" id="PRO_5041661258" evidence="3">
    <location>
        <begin position="26"/>
        <end position="1788"/>
    </location>
</feature>
<keyword evidence="2" id="KW-1133">Transmembrane helix</keyword>
<feature type="region of interest" description="Disordered" evidence="1">
    <location>
        <begin position="309"/>
        <end position="329"/>
    </location>
</feature>
<sequence length="1788" mass="198914">MRSACECFRSLWRLSVSVLLPLTLGQHHPERLLCQPGFYCPDGNSDPVPCPKGTYGPTPGGVSIDSCLKCPPQHYCPRPGSSGFLPCGPEAEQPLYGQDTCICPREGQIFQASDGRCHCTIGYQPTNNGDACAHRLYDVCRDGQMRTQYGDCLDRRQWSLHCKQQVCQSSEDYRSFDGELGLCVCKEPPGRAACGGLCRSEPATELKLQCQSSGKIKLVWSEDSQVSAVLDTVSNTLFKQWDSQGTLLCHSQFNTSHPVYIVQTTEVGFLGLLGGLPNELRELFPVTSQPDSESSAEGDADFLWEDAKDKETSHEETNSSRSRGNNPDIHEEQISLTGVLNPTACLHLGDILLFTVNTHHYPQYDLDSLYNTNSKFDWGSFRQLKEELTLSWTPPSFFSAVFNQPGVYVFSLSSHQHKHLYVRVMPAGAQCYEPGPFFPTIPHYMTRVGIRRRQNLVLRPDWLVTGGLLFGAVVILCFCVTLLILFREYGWPEKKPIGARYRLLQMAYCMDDYSSRGSRVIALRKIHRNQQARMTHDSMHPAVCSHTSEDFWDYEHQVDLEGFNSNTLYSILLKQSLSVTTRLGQLTTEVKELYQGVLGKLELLHPWQITEERLGDGYERMRMEVKREVVRRKSLASQLRTLLDSQLQVLRQEQQAQQRVYRVFTAHLRECSRLLPKVYNNSQPSCELHQQHLIQRLMSLVDDMGELVSAECQRQGAWALLGESTGAKLLWPDTGTVLTKEHIFGPDGSLQACQALRCDAVTGLIKANAHILMLLNSGHTLAVPPDFFVHPQTGRTMPIAGNVAYDPASSALVFTTDSCTGDNRKWDSPLLPFIPYPSCKSDQSLPSTQLRGLRPGQRLQLGVPMADPDTGVLVPILAVTIHPQTGLVYPLGGVHVCPITRMPQPIQIGYPMLDPRTGNVVLTVGVSLDPVTGAVLPVGGVLLGESFMEPLSGRMVKVGGASICAAQLVPNAGGYQALLDSKVLAAMFKVLELLKPLTEEWGSDQTLQHPPPHRSSSERGSGRQNHLLAAAKELQQAWGRGLHSQLQLQTRLELLLDWAEGLQQNGGALGEMPLSGSDVCVPALLGMEYPDPMGSGLSIPVLGSYTDPISGVTMPLAGTMQDPKGKGLVAIRYGSQTVDPVTGVLAPVVGARLDVTRKNVVPVTASYWLTVGDQSDSVQIEALQREMCVRNIYWQQQRQREEDILSELDSALLQCLFRVTEVNSFQVQWSGGQLRDAAVELQDSAQSEAQRRAAQNSHLALILPPHALHILTLGDEEEWDHQCVWHSELVSGLDKVDVCIEQLQKDQDRWTAQGGEWTTSPQATDRELRLRELWEQCCLRQTELDAVLNALHFVRRVSQLRADTAQAILCGNFWYREYGLLKCCGHIPTAKVIGLLQQKALPTLERLKQLLEEKQPPSCSPTACNQHISGLSTKQAYGLEIPSRVWTSSVPVVKGLSTQSLREPVNFAESQDTGLQASSTPTHNSQRHIASSGIHSQESQPEKTSQPSHILVPKIPEEDWSKLLKFSPLFQLLKQVELQLKSCACAAGLLRVEHADKGNSFIDVLDAQWDSEGELVPLDPSVLNPREFLVYQHGLFLIHTLHNLKLAPAVSLQIAASLPNNNYISNAFRNSFFYQEAEETLFVRRQRLQSVGGFSLLLLHCLSHVKVKDMSSDTSPAFQRIFFKILQACLEELFQTRLGIPPLEQETNLWAWSQKQEICSADLKASLSDSYVSSLLSRIHKPTKGWLSEIGVGDLQKKHRETSLYVHLEELLRERSSEATIKCEDQTG</sequence>
<evidence type="ECO:0000256" key="2">
    <source>
        <dbReference type="SAM" id="Phobius"/>
    </source>
</evidence>
<keyword evidence="3" id="KW-0732">Signal</keyword>
<evidence type="ECO:0000313" key="5">
    <source>
        <dbReference type="Proteomes" id="UP001187415"/>
    </source>
</evidence>
<evidence type="ECO:0000256" key="1">
    <source>
        <dbReference type="SAM" id="MobiDB-lite"/>
    </source>
</evidence>
<feature type="signal peptide" evidence="3">
    <location>
        <begin position="1"/>
        <end position="25"/>
    </location>
</feature>
<feature type="transmembrane region" description="Helical" evidence="2">
    <location>
        <begin position="462"/>
        <end position="486"/>
    </location>
</feature>
<protein>
    <submittedName>
        <fullName evidence="4">Uncharacterized protein</fullName>
    </submittedName>
</protein>
<feature type="region of interest" description="Disordered" evidence="1">
    <location>
        <begin position="1002"/>
        <end position="1023"/>
    </location>
</feature>
<dbReference type="PANTHER" id="PTHR47236">
    <property type="entry name" value="GENE, 32742-RELATED-RELATED"/>
    <property type="match status" value="1"/>
</dbReference>
<name>A0AA88N118_CHASR</name>
<dbReference type="EMBL" id="JAUPFM010000007">
    <property type="protein sequence ID" value="KAK2847218.1"/>
    <property type="molecule type" value="Genomic_DNA"/>
</dbReference>